<sequence>MAQLLVNNAIMMCSFGSAPCNLVVLDPTVQGGNNPMANIMDYVFPTNISGFKMCTSPGNPSVAAKFGAPSPCSPVISAPWAPGIPDVLVRNMPAVDNTCMLNCGFGGVINVNFAGQVNDMAT</sequence>
<dbReference type="KEGG" id="paca:ID47_05655"/>
<dbReference type="Pfam" id="PF14107">
    <property type="entry name" value="DUF4280"/>
    <property type="match status" value="1"/>
</dbReference>
<reference evidence="1 2" key="1">
    <citation type="submission" date="2014-07" db="EMBL/GenBank/DDBJ databases">
        <title>Comparative genomic insights into amoeba endosymbionts belonging to the families of Holosporaceae and Candidatus Midichloriaceae within Rickettsiales.</title>
        <authorList>
            <person name="Wang Z."/>
            <person name="Wu M."/>
        </authorList>
    </citation>
    <scope>NUCLEOTIDE SEQUENCE [LARGE SCALE GENOMIC DNA]</scope>
    <source>
        <strain evidence="1">PRA3</strain>
    </source>
</reference>
<dbReference type="EMBL" id="CP008941">
    <property type="protein sequence ID" value="AIK96328.1"/>
    <property type="molecule type" value="Genomic_DNA"/>
</dbReference>
<gene>
    <name evidence="1" type="ORF">ID47_05655</name>
</gene>
<evidence type="ECO:0000313" key="1">
    <source>
        <dbReference type="EMBL" id="AIK96328.1"/>
    </source>
</evidence>
<protein>
    <recommendedName>
        <fullName evidence="3">Tox-PAAR-like domain-containing protein</fullName>
    </recommendedName>
</protein>
<evidence type="ECO:0008006" key="3">
    <source>
        <dbReference type="Google" id="ProtNLM"/>
    </source>
</evidence>
<name>A0A077AXG9_9PROT</name>
<dbReference type="OrthoDB" id="4825649at2"/>
<dbReference type="Proteomes" id="UP000028926">
    <property type="component" value="Chromosome"/>
</dbReference>
<organism evidence="1 2">
    <name type="scientific">Candidatus Odyssella acanthamoebae</name>
    <dbReference type="NCBI Taxonomy" id="91604"/>
    <lineage>
        <taxon>Bacteria</taxon>
        <taxon>Pseudomonadati</taxon>
        <taxon>Pseudomonadota</taxon>
        <taxon>Alphaproteobacteria</taxon>
        <taxon>Holosporales</taxon>
        <taxon>Candidatus Paracaedibacteraceae</taxon>
        <taxon>Candidatus Odyssella</taxon>
    </lineage>
</organism>
<dbReference type="InterPro" id="IPR025460">
    <property type="entry name" value="DUF4280"/>
</dbReference>
<keyword evidence="2" id="KW-1185">Reference proteome</keyword>
<dbReference type="eggNOG" id="ENOG5031DZ3">
    <property type="taxonomic scope" value="Bacteria"/>
</dbReference>
<dbReference type="STRING" id="91604.ID47_05655"/>
<dbReference type="AlphaFoldDB" id="A0A077AXG9"/>
<dbReference type="HOGENOM" id="CLU_094498_0_0_5"/>
<accession>A0A077AXG9</accession>
<dbReference type="RefSeq" id="WP_038464644.1">
    <property type="nucleotide sequence ID" value="NZ_CP008941.1"/>
</dbReference>
<evidence type="ECO:0000313" key="2">
    <source>
        <dbReference type="Proteomes" id="UP000028926"/>
    </source>
</evidence>
<proteinExistence type="predicted"/>